<organism evidence="6 7">
    <name type="scientific">Plectosphaerella plurivora</name>
    <dbReference type="NCBI Taxonomy" id="936078"/>
    <lineage>
        <taxon>Eukaryota</taxon>
        <taxon>Fungi</taxon>
        <taxon>Dikarya</taxon>
        <taxon>Ascomycota</taxon>
        <taxon>Pezizomycotina</taxon>
        <taxon>Sordariomycetes</taxon>
        <taxon>Hypocreomycetidae</taxon>
        <taxon>Glomerellales</taxon>
        <taxon>Plectosphaerellaceae</taxon>
        <taxon>Plectosphaerella</taxon>
    </lineage>
</organism>
<reference evidence="6" key="1">
    <citation type="journal article" date="2021" name="Nat. Commun.">
        <title>Genetic determinants of endophytism in the Arabidopsis root mycobiome.</title>
        <authorList>
            <person name="Mesny F."/>
            <person name="Miyauchi S."/>
            <person name="Thiergart T."/>
            <person name="Pickel B."/>
            <person name="Atanasova L."/>
            <person name="Karlsson M."/>
            <person name="Huettel B."/>
            <person name="Barry K.W."/>
            <person name="Haridas S."/>
            <person name="Chen C."/>
            <person name="Bauer D."/>
            <person name="Andreopoulos W."/>
            <person name="Pangilinan J."/>
            <person name="LaButti K."/>
            <person name="Riley R."/>
            <person name="Lipzen A."/>
            <person name="Clum A."/>
            <person name="Drula E."/>
            <person name="Henrissat B."/>
            <person name="Kohler A."/>
            <person name="Grigoriev I.V."/>
            <person name="Martin F.M."/>
            <person name="Hacquard S."/>
        </authorList>
    </citation>
    <scope>NUCLEOTIDE SEQUENCE</scope>
    <source>
        <strain evidence="6">MPI-SDFR-AT-0117</strain>
    </source>
</reference>
<dbReference type="InterPro" id="IPR057983">
    <property type="entry name" value="NAA35-like_N"/>
</dbReference>
<dbReference type="Pfam" id="PF25789">
    <property type="entry name" value="TPR_NAA35"/>
    <property type="match status" value="1"/>
</dbReference>
<dbReference type="PANTHER" id="PTHR21373:SF0">
    <property type="entry name" value="N-ALPHA-ACETYLTRANSFERASE 35, NATC AUXILIARY SUBUNIT"/>
    <property type="match status" value="1"/>
</dbReference>
<dbReference type="AlphaFoldDB" id="A0A9P9A4F3"/>
<accession>A0A9P9A4F3</accession>
<gene>
    <name evidence="6" type="ORF">F5X68DRAFT_218891</name>
</gene>
<comment type="caution">
    <text evidence="6">The sequence shown here is derived from an EMBL/GenBank/DDBJ whole genome shotgun (WGS) entry which is preliminary data.</text>
</comment>
<keyword evidence="3" id="KW-0963">Cytoplasm</keyword>
<comment type="subcellular location">
    <subcellularLocation>
        <location evidence="1">Cytoplasm</location>
    </subcellularLocation>
</comment>
<dbReference type="Pfam" id="PF04112">
    <property type="entry name" value="Mak10"/>
    <property type="match status" value="1"/>
</dbReference>
<dbReference type="EMBL" id="JAGSXJ010000052">
    <property type="protein sequence ID" value="KAH6661496.1"/>
    <property type="molecule type" value="Genomic_DNA"/>
</dbReference>
<evidence type="ECO:0000313" key="7">
    <source>
        <dbReference type="Proteomes" id="UP000770015"/>
    </source>
</evidence>
<evidence type="ECO:0000259" key="5">
    <source>
        <dbReference type="Pfam" id="PF25789"/>
    </source>
</evidence>
<comment type="similarity">
    <text evidence="2">Belongs to the MAK10 family.</text>
</comment>
<evidence type="ECO:0000256" key="2">
    <source>
        <dbReference type="ARBA" id="ARBA00006289"/>
    </source>
</evidence>
<feature type="domain" description="NAA35-like N-terminal" evidence="4">
    <location>
        <begin position="60"/>
        <end position="209"/>
    </location>
</feature>
<protein>
    <submittedName>
        <fullName evidence="6">Mak10 subunit, NatC N-terminal acetyltransferase-domain-containing protein</fullName>
    </submittedName>
</protein>
<sequence>MAGKGAEEASNAISELSLGMNPGAAPQPPPAPQEAQNAYSGIVAFDITQKFVRASKTLSPGELVKDGFFTLFESVGALEIMDKKMDSGCLDPGESLYDSYDVARPLDAAEVLGIIDQLICHEMSWHVGYPLSQTILTSVYVESILMPAAATIEDAHFIRDRARFPPSPMHQILNAYCLGLLKACGQEEDFVTTTYNRNLLDQFSIEAVQDVIVNAQGLLAELSDLPSDMVEALQDRLLLRHTFLSAIDHVQYRTNPDLIKRPWQDAAVLAASIGRSHPLAKAVPEACSAKLQRRLASTMPPRPIVELGFDDALGHLKRLFNDGVEVIDVLRYTDSQCLMTFVMTFQGKKPQPLVYIRTLLQSFLFKDMEVLGHMSFRQLLDNDLAIVSLPASVLLDRLNDEVEAPHDPRYIIAEQMEAFRKKAAQPFLDILRTFCQNRCRVRRTLCHIVQDWDTLHFDAEDIDQILQHQSGEEPMIMQGADGNPVEMFALSLSCWAFLYKIKQMEWIVQLGFELEIYQTDELVGMYWYLQYLSRFRLQHIERIKSFVVQSFNAARATQPFPAPEQAQYAKCLSFIRLNLLDAAATCELADALACFYTALYRLSILKPVQRPYGTDSMRYDLRMRPFSSIGHPPLPSFEEFTDATQQEDRSTEWLLQTASRCAAGAKRALEAISKLPESDAFSVGSHSRWLPGAKNALKSSIALGLAVSAVQKAVEQASGDKDLRLRAEVPTPAKAYHDFWLIPRIVPTR</sequence>
<dbReference type="GO" id="GO:0031417">
    <property type="term" value="C:NatC complex"/>
    <property type="evidence" value="ECO:0007669"/>
    <property type="project" value="InterPro"/>
</dbReference>
<feature type="domain" description="NAA35-like TPR repeats" evidence="5">
    <location>
        <begin position="326"/>
        <end position="675"/>
    </location>
</feature>
<evidence type="ECO:0000259" key="4">
    <source>
        <dbReference type="Pfam" id="PF04112"/>
    </source>
</evidence>
<dbReference type="InterPro" id="IPR007244">
    <property type="entry name" value="Naa35_N"/>
</dbReference>
<name>A0A9P9A4F3_9PEZI</name>
<dbReference type="InterPro" id="IPR057982">
    <property type="entry name" value="TPR_NAA35"/>
</dbReference>
<dbReference type="Proteomes" id="UP000770015">
    <property type="component" value="Unassembled WGS sequence"/>
</dbReference>
<evidence type="ECO:0000256" key="3">
    <source>
        <dbReference type="ARBA" id="ARBA00022490"/>
    </source>
</evidence>
<proteinExistence type="inferred from homology"/>
<evidence type="ECO:0000313" key="6">
    <source>
        <dbReference type="EMBL" id="KAH6661496.1"/>
    </source>
</evidence>
<keyword evidence="7" id="KW-1185">Reference proteome</keyword>
<dbReference type="PANTHER" id="PTHR21373">
    <property type="entry name" value="GLUCOSE REPRESSIBLE PROTEIN MAK10"/>
    <property type="match status" value="1"/>
</dbReference>
<evidence type="ECO:0000256" key="1">
    <source>
        <dbReference type="ARBA" id="ARBA00004496"/>
    </source>
</evidence>
<dbReference type="OrthoDB" id="269405at2759"/>